<reference evidence="2 3" key="1">
    <citation type="submission" date="2019-03" db="EMBL/GenBank/DDBJ databases">
        <title>Draft genome sequences of novel Actinobacteria.</title>
        <authorList>
            <person name="Sahin N."/>
            <person name="Ay H."/>
            <person name="Saygin H."/>
        </authorList>
    </citation>
    <scope>NUCLEOTIDE SEQUENCE [LARGE SCALE GENOMIC DNA]</scope>
    <source>
        <strain evidence="2 3">JCM 30547</strain>
    </source>
</reference>
<accession>A0A4V2XSM7</accession>
<organism evidence="2 3">
    <name type="scientific">Kribbella albertanoniae</name>
    <dbReference type="NCBI Taxonomy" id="1266829"/>
    <lineage>
        <taxon>Bacteria</taxon>
        <taxon>Bacillati</taxon>
        <taxon>Actinomycetota</taxon>
        <taxon>Actinomycetes</taxon>
        <taxon>Propionibacteriales</taxon>
        <taxon>Kribbellaceae</taxon>
        <taxon>Kribbella</taxon>
    </lineage>
</organism>
<evidence type="ECO:0000313" key="3">
    <source>
        <dbReference type="Proteomes" id="UP000295075"/>
    </source>
</evidence>
<evidence type="ECO:0000259" key="1">
    <source>
        <dbReference type="Pfam" id="PF04717"/>
    </source>
</evidence>
<protein>
    <submittedName>
        <fullName evidence="2">Type IV secretion protein Rhs</fullName>
    </submittedName>
</protein>
<gene>
    <name evidence="2" type="ORF">E1261_03840</name>
</gene>
<keyword evidence="3" id="KW-1185">Reference proteome</keyword>
<dbReference type="Pfam" id="PF04717">
    <property type="entry name" value="Phage_base_V"/>
    <property type="match status" value="1"/>
</dbReference>
<name>A0A4V2XSM7_9ACTN</name>
<evidence type="ECO:0000313" key="2">
    <source>
        <dbReference type="EMBL" id="TDC34295.1"/>
    </source>
</evidence>
<dbReference type="InterPro" id="IPR006531">
    <property type="entry name" value="Gp5/Vgr_OB"/>
</dbReference>
<dbReference type="Proteomes" id="UP000295075">
    <property type="component" value="Unassembled WGS sequence"/>
</dbReference>
<dbReference type="InterPro" id="IPR047702">
    <property type="entry name" value="VgrG-rel"/>
</dbReference>
<feature type="domain" description="Gp5/Type VI secretion system Vgr protein OB-fold" evidence="1">
    <location>
        <begin position="372"/>
        <end position="446"/>
    </location>
</feature>
<dbReference type="Gene3D" id="3.55.50.10">
    <property type="entry name" value="Baseplate protein-like domains"/>
    <property type="match status" value="1"/>
</dbReference>
<dbReference type="OrthoDB" id="1907165at2"/>
<sequence>MANANITSTLGISVAGGALSEDLLALVAGVWVDDNLHLPDMFTLRFRDPDRLVLAKAQITIGAEIKLSVHALQESAPRDLLIAEVTALEIEVDSTGTFTVVRGYDAAHRMLRGTRSMTYQQSTISDIVKKVAQRNNIRTAKIDSTSTVHDLVSQANQTDWDFLRALADSVGYHLAVENKTLAFTKPVDASTAPSGSDGTQAQALELGSDLLRLRTAVTAAGQVPSVEVRGWDDASQRAVSATAPVQTKTAEIGAKPADLAKSFGAQPWVVTHVPHRTQATAEAAAKALAERVAGTFAELEGVCRGNPNLHAGSAVALSNLGAPFDGKYTLSRVRHVFDNDSGYTTLISVTGQQDRSMLGLSGGSGSERHGIVTGVVTDIKDPDKLGRVKVRLPWMHDDFATTWSRVIQAGAGSNRGAMIIPEVNDEVLVAFDHGAIDAPYVLGGLYSAKNLPYAAQSESVDAGAGQVSRRAMVSRTGHSLELLEAAAQNGIWLQTGDGKLKVSMDAGNGPVITVHSDGKVVVEAKESVDITAQNGSVKITGGDKIALSARSGITLDGGTGDVNVKGVKVALQGTAEATLSAAKVGVKGQAATEITGGAALTLQAALVKIN</sequence>
<dbReference type="AlphaFoldDB" id="A0A4V2XSM7"/>
<dbReference type="RefSeq" id="WP_132401900.1">
    <property type="nucleotide sequence ID" value="NZ_SMKA01000008.1"/>
</dbReference>
<dbReference type="SUPFAM" id="SSF69255">
    <property type="entry name" value="gp5 N-terminal domain-like"/>
    <property type="match status" value="1"/>
</dbReference>
<comment type="caution">
    <text evidence="2">The sequence shown here is derived from an EMBL/GenBank/DDBJ whole genome shotgun (WGS) entry which is preliminary data.</text>
</comment>
<dbReference type="Gene3D" id="2.40.50.230">
    <property type="entry name" value="Gp5 N-terminal domain"/>
    <property type="match status" value="1"/>
</dbReference>
<dbReference type="SUPFAM" id="SSF69279">
    <property type="entry name" value="Phage tail proteins"/>
    <property type="match status" value="1"/>
</dbReference>
<dbReference type="EMBL" id="SMKA01000008">
    <property type="protein sequence ID" value="TDC34295.1"/>
    <property type="molecule type" value="Genomic_DNA"/>
</dbReference>
<dbReference type="InterPro" id="IPR037026">
    <property type="entry name" value="Vgr_OB-fold_dom_sf"/>
</dbReference>
<proteinExistence type="predicted"/>
<dbReference type="Pfam" id="PF05954">
    <property type="entry name" value="Phage_GPD"/>
    <property type="match status" value="1"/>
</dbReference>
<dbReference type="NCBIfam" id="NF033848">
    <property type="entry name" value="VgrG_rel"/>
    <property type="match status" value="1"/>
</dbReference>